<comment type="caution">
    <text evidence="2">The sequence shown here is derived from an EMBL/GenBank/DDBJ whole genome shotgun (WGS) entry which is preliminary data.</text>
</comment>
<evidence type="ECO:0000313" key="2">
    <source>
        <dbReference type="EMBL" id="CAG8437994.1"/>
    </source>
</evidence>
<dbReference type="AlphaFoldDB" id="A0A9N8V819"/>
<dbReference type="InterPro" id="IPR027417">
    <property type="entry name" value="P-loop_NTPase"/>
</dbReference>
<reference evidence="2" key="1">
    <citation type="submission" date="2021-06" db="EMBL/GenBank/DDBJ databases">
        <authorList>
            <person name="Kallberg Y."/>
            <person name="Tangrot J."/>
            <person name="Rosling A."/>
        </authorList>
    </citation>
    <scope>NUCLEOTIDE SEQUENCE</scope>
    <source>
        <strain evidence="2">FL130A</strain>
    </source>
</reference>
<dbReference type="GO" id="GO:0030163">
    <property type="term" value="P:protein catabolic process"/>
    <property type="evidence" value="ECO:0007669"/>
    <property type="project" value="InterPro"/>
</dbReference>
<name>A0A9N8V819_9GLOM</name>
<dbReference type="SUPFAM" id="SSF52540">
    <property type="entry name" value="P-loop containing nucleoside triphosphate hydrolases"/>
    <property type="match status" value="1"/>
</dbReference>
<keyword evidence="3" id="KW-1185">Reference proteome</keyword>
<evidence type="ECO:0000259" key="1">
    <source>
        <dbReference type="Pfam" id="PF00004"/>
    </source>
</evidence>
<dbReference type="Proteomes" id="UP000789508">
    <property type="component" value="Unassembled WGS sequence"/>
</dbReference>
<gene>
    <name evidence="2" type="ORF">ALEPTO_LOCUS63</name>
</gene>
<evidence type="ECO:0000313" key="3">
    <source>
        <dbReference type="Proteomes" id="UP000789508"/>
    </source>
</evidence>
<dbReference type="Pfam" id="PF00004">
    <property type="entry name" value="AAA"/>
    <property type="match status" value="1"/>
</dbReference>
<dbReference type="InterPro" id="IPR027065">
    <property type="entry name" value="Lon_Prtase"/>
</dbReference>
<dbReference type="GO" id="GO:0016887">
    <property type="term" value="F:ATP hydrolysis activity"/>
    <property type="evidence" value="ECO:0007669"/>
    <property type="project" value="InterPro"/>
</dbReference>
<dbReference type="InterPro" id="IPR003959">
    <property type="entry name" value="ATPase_AAA_core"/>
</dbReference>
<dbReference type="GO" id="GO:0005524">
    <property type="term" value="F:ATP binding"/>
    <property type="evidence" value="ECO:0007669"/>
    <property type="project" value="InterPro"/>
</dbReference>
<dbReference type="EMBL" id="CAJVPS010000002">
    <property type="protein sequence ID" value="CAG8437994.1"/>
    <property type="molecule type" value="Genomic_DNA"/>
</dbReference>
<dbReference type="OrthoDB" id="10042665at2759"/>
<feature type="domain" description="ATPase AAA-type core" evidence="1">
    <location>
        <begin position="182"/>
        <end position="287"/>
    </location>
</feature>
<protein>
    <submittedName>
        <fullName evidence="2">8417_t:CDS:1</fullName>
    </submittedName>
</protein>
<sequence length="433" mass="49851">MTKTIYENFKEFTTFYNFLKPRFAADFRPKDKIGNIFISRGVYESYKHDTYYGEADQALNKIASQIVFDCAEIAKKETIHAKHPEQTPNFQLYTVYRLEKIKVELEKELKKTSGVFKDKINLRLTFTESLIEGFKKEIKMLPVGNPEEKLSLGAKIFADFVDGYNDLVEEGLQDKIPSQMFLLLGPPGVGKSFISEMIAEATDLPIETISMNGMIKHKSRVVIFLLDEFEKCDKQVQKVLGNLTDKTLNKKFKDVFYDRPIPINQLIFFCTANYPEDIEQFLLSRLTPVKIQPATYYERIEIAQDLIDYNFSSYKIKEVDNGDPQRNRPACPYSLDRNAEHRKVTSQKAYQRYLELIAQGNFLAAEWLAEYGKYGLIKKNDGSCEINISPKTLKTKHSTDTRYGPRGAGFLPTTTHEVAHVSHLVTHHPNFQP</sequence>
<dbReference type="GO" id="GO:0004176">
    <property type="term" value="F:ATP-dependent peptidase activity"/>
    <property type="evidence" value="ECO:0007669"/>
    <property type="project" value="InterPro"/>
</dbReference>
<dbReference type="GO" id="GO:0004252">
    <property type="term" value="F:serine-type endopeptidase activity"/>
    <property type="evidence" value="ECO:0007669"/>
    <property type="project" value="InterPro"/>
</dbReference>
<accession>A0A9N8V819</accession>
<organism evidence="2 3">
    <name type="scientific">Ambispora leptoticha</name>
    <dbReference type="NCBI Taxonomy" id="144679"/>
    <lineage>
        <taxon>Eukaryota</taxon>
        <taxon>Fungi</taxon>
        <taxon>Fungi incertae sedis</taxon>
        <taxon>Mucoromycota</taxon>
        <taxon>Glomeromycotina</taxon>
        <taxon>Glomeromycetes</taxon>
        <taxon>Archaeosporales</taxon>
        <taxon>Ambisporaceae</taxon>
        <taxon>Ambispora</taxon>
    </lineage>
</organism>
<proteinExistence type="predicted"/>
<dbReference type="PANTHER" id="PTHR10046">
    <property type="entry name" value="ATP DEPENDENT LON PROTEASE FAMILY MEMBER"/>
    <property type="match status" value="1"/>
</dbReference>
<dbReference type="Gene3D" id="3.40.50.300">
    <property type="entry name" value="P-loop containing nucleotide triphosphate hydrolases"/>
    <property type="match status" value="1"/>
</dbReference>